<dbReference type="EMBL" id="BARS01043518">
    <property type="protein sequence ID" value="GAG40281.1"/>
    <property type="molecule type" value="Genomic_DNA"/>
</dbReference>
<protein>
    <submittedName>
        <fullName evidence="1">Uncharacterized protein</fullName>
    </submittedName>
</protein>
<proteinExistence type="predicted"/>
<reference evidence="1" key="1">
    <citation type="journal article" date="2014" name="Front. Microbiol.">
        <title>High frequency of phylogenetically diverse reductive dehalogenase-homologous genes in deep subseafloor sedimentary metagenomes.</title>
        <authorList>
            <person name="Kawai M."/>
            <person name="Futagami T."/>
            <person name="Toyoda A."/>
            <person name="Takaki Y."/>
            <person name="Nishi S."/>
            <person name="Hori S."/>
            <person name="Arai W."/>
            <person name="Tsubouchi T."/>
            <person name="Morono Y."/>
            <person name="Uchiyama I."/>
            <person name="Ito T."/>
            <person name="Fujiyama A."/>
            <person name="Inagaki F."/>
            <person name="Takami H."/>
        </authorList>
    </citation>
    <scope>NUCLEOTIDE SEQUENCE</scope>
    <source>
        <strain evidence="1">Expedition CK06-06</strain>
    </source>
</reference>
<dbReference type="AlphaFoldDB" id="X0YUH0"/>
<accession>X0YUH0</accession>
<gene>
    <name evidence="1" type="ORF">S01H1_65874</name>
</gene>
<organism evidence="1">
    <name type="scientific">marine sediment metagenome</name>
    <dbReference type="NCBI Taxonomy" id="412755"/>
    <lineage>
        <taxon>unclassified sequences</taxon>
        <taxon>metagenomes</taxon>
        <taxon>ecological metagenomes</taxon>
    </lineage>
</organism>
<name>X0YUH0_9ZZZZ</name>
<evidence type="ECO:0000313" key="1">
    <source>
        <dbReference type="EMBL" id="GAG40281.1"/>
    </source>
</evidence>
<sequence>MDCEHGSGCQEYWCGNGPDADGNYLGDESAPSKLEKALALEREATTLPYAVRNLNLPPIDGGNDGTS</sequence>
<comment type="caution">
    <text evidence="1">The sequence shown here is derived from an EMBL/GenBank/DDBJ whole genome shotgun (WGS) entry which is preliminary data.</text>
</comment>